<evidence type="ECO:0000313" key="2">
    <source>
        <dbReference type="EMBL" id="AFK64104.1"/>
    </source>
</evidence>
<keyword evidence="1" id="KW-0812">Transmembrane</keyword>
<feature type="transmembrane region" description="Helical" evidence="1">
    <location>
        <begin position="113"/>
        <end position="132"/>
    </location>
</feature>
<protein>
    <recommendedName>
        <fullName evidence="4">DUF2784 domain-containing protein</fullName>
    </recommendedName>
</protein>
<dbReference type="InterPro" id="IPR021218">
    <property type="entry name" value="DUF2784"/>
</dbReference>
<evidence type="ECO:0000313" key="3">
    <source>
        <dbReference type="Proteomes" id="UP000005267"/>
    </source>
</evidence>
<dbReference type="EMBL" id="CP003555">
    <property type="protein sequence ID" value="AFK64104.1"/>
    <property type="molecule type" value="Genomic_DNA"/>
</dbReference>
<evidence type="ECO:0000256" key="1">
    <source>
        <dbReference type="SAM" id="Phobius"/>
    </source>
</evidence>
<keyword evidence="3" id="KW-1185">Reference proteome</keyword>
<dbReference type="HOGENOM" id="CLU_124431_0_0_4"/>
<feature type="transmembrane region" description="Helical" evidence="1">
    <location>
        <begin position="20"/>
        <end position="47"/>
    </location>
</feature>
<organism evidence="2 3">
    <name type="scientific">Advenella kashmirensis (strain DSM 17095 / LMG 22695 / WT001)</name>
    <name type="common">Tetrathiobacter kashmirensis</name>
    <dbReference type="NCBI Taxonomy" id="1036672"/>
    <lineage>
        <taxon>Bacteria</taxon>
        <taxon>Pseudomonadati</taxon>
        <taxon>Pseudomonadota</taxon>
        <taxon>Betaproteobacteria</taxon>
        <taxon>Burkholderiales</taxon>
        <taxon>Alcaligenaceae</taxon>
    </lineage>
</organism>
<evidence type="ECO:0008006" key="4">
    <source>
        <dbReference type="Google" id="ProtNLM"/>
    </source>
</evidence>
<gene>
    <name evidence="2" type="ordered locus">TKWG_22280</name>
</gene>
<feature type="transmembrane region" description="Helical" evidence="1">
    <location>
        <begin position="53"/>
        <end position="78"/>
    </location>
</feature>
<dbReference type="KEGG" id="aka:TKWG_22280"/>
<feature type="transmembrane region" description="Helical" evidence="1">
    <location>
        <begin position="90"/>
        <end position="107"/>
    </location>
</feature>
<dbReference type="Proteomes" id="UP000005267">
    <property type="component" value="Chromosome"/>
</dbReference>
<proteinExistence type="predicted"/>
<accession>I3UGG6</accession>
<keyword evidence="1" id="KW-0472">Membrane</keyword>
<keyword evidence="1" id="KW-1133">Transmembrane helix</keyword>
<sequence>MARAVIMLLPANRAKRKTMLYRVLADLVLVAHFAFILFAIFGGLLVLLRFNVIWLHVPALVWGAAIVGLGAICPLTPLENSLRDMAGQQAYTGGFLEHYLLLAIYPPGLTREVQVLLAAGLVILNVIIYILVWQRMADRKRQTEKNEGHPRVLLILSTRIRGWTPARWAGRPSL</sequence>
<reference evidence="2 3" key="1">
    <citation type="journal article" date="2011" name="J. Bacteriol.">
        <title>Whole-genome shotgun sequencing of the sulfur-oxidizing chemoautotroph Tetrathiobacter kashmirensis.</title>
        <authorList>
            <person name="Ghosh W."/>
            <person name="George A."/>
            <person name="Agarwal A."/>
            <person name="Raj P."/>
            <person name="Alam M."/>
            <person name="Pyne P."/>
            <person name="Das Gupta S.K."/>
        </authorList>
    </citation>
    <scope>NUCLEOTIDE SEQUENCE [LARGE SCALE GENOMIC DNA]</scope>
    <source>
        <strain evidence="2 3">WT001</strain>
    </source>
</reference>
<dbReference type="AlphaFoldDB" id="I3UGG6"/>
<dbReference type="Pfam" id="PF10861">
    <property type="entry name" value="DUF2784"/>
    <property type="match status" value="1"/>
</dbReference>
<reference evidence="3" key="2">
    <citation type="journal article" date="2013" name="PLoS ONE">
        <title>Genome implosion elicits host-confinement in Alcaligenaceae: evidence from the comparative genomics of Tetrathiobacter kashmirensis, a pathogen in the making.</title>
        <authorList>
            <person name="Ghosh W."/>
            <person name="Alam M."/>
            <person name="Roy C."/>
            <person name="Pyne P."/>
            <person name="George A."/>
            <person name="Chakraborty R."/>
            <person name="Majumder S."/>
            <person name="Agarwal A."/>
            <person name="Chakraborty S."/>
            <person name="Majumdar S."/>
            <person name="Gupta S.K."/>
        </authorList>
    </citation>
    <scope>NUCLEOTIDE SEQUENCE [LARGE SCALE GENOMIC DNA]</scope>
    <source>
        <strain evidence="3">WT001</strain>
    </source>
</reference>
<name>I3UGG6_ADVKW</name>